<evidence type="ECO:0000256" key="2">
    <source>
        <dbReference type="SAM" id="MobiDB-lite"/>
    </source>
</evidence>
<gene>
    <name evidence="3" type="ORF">URODEC1_LOCUS37745</name>
</gene>
<dbReference type="Proteomes" id="UP001497457">
    <property type="component" value="Chromosome 17b"/>
</dbReference>
<feature type="coiled-coil region" evidence="1">
    <location>
        <begin position="114"/>
        <end position="144"/>
    </location>
</feature>
<evidence type="ECO:0000313" key="3">
    <source>
        <dbReference type="EMBL" id="CAL4949018.1"/>
    </source>
</evidence>
<sequence length="180" mass="20156">MGSPMGSFLDSVSDHGLESDSEESQTESTQIEEDLALLEAMVSVARKSGANNFNHKRQKTSAAASPGSSTPGSDESHADDDEGEGLAAKAQYMETWETMWAKKKEFETFKENRKNERHDQIMALEKEKLELKKKDLELRQQMRDCTVMSMDISGMSETQQKYFLSLQDEIMARRFGAGSG</sequence>
<keyword evidence="1" id="KW-0175">Coiled coil</keyword>
<organism evidence="3 4">
    <name type="scientific">Urochloa decumbens</name>
    <dbReference type="NCBI Taxonomy" id="240449"/>
    <lineage>
        <taxon>Eukaryota</taxon>
        <taxon>Viridiplantae</taxon>
        <taxon>Streptophyta</taxon>
        <taxon>Embryophyta</taxon>
        <taxon>Tracheophyta</taxon>
        <taxon>Spermatophyta</taxon>
        <taxon>Magnoliopsida</taxon>
        <taxon>Liliopsida</taxon>
        <taxon>Poales</taxon>
        <taxon>Poaceae</taxon>
        <taxon>PACMAD clade</taxon>
        <taxon>Panicoideae</taxon>
        <taxon>Panicodae</taxon>
        <taxon>Paniceae</taxon>
        <taxon>Melinidinae</taxon>
        <taxon>Urochloa</taxon>
    </lineage>
</organism>
<feature type="region of interest" description="Disordered" evidence="2">
    <location>
        <begin position="1"/>
        <end position="34"/>
    </location>
</feature>
<name>A0ABC8YVY5_9POAL</name>
<accession>A0ABC8YVY5</accession>
<dbReference type="EMBL" id="OZ075127">
    <property type="protein sequence ID" value="CAL4949018.1"/>
    <property type="molecule type" value="Genomic_DNA"/>
</dbReference>
<keyword evidence="4" id="KW-1185">Reference proteome</keyword>
<feature type="compositionally biased region" description="Acidic residues" evidence="2">
    <location>
        <begin position="19"/>
        <end position="34"/>
    </location>
</feature>
<evidence type="ECO:0008006" key="5">
    <source>
        <dbReference type="Google" id="ProtNLM"/>
    </source>
</evidence>
<dbReference type="AlphaFoldDB" id="A0ABC8YVY5"/>
<feature type="region of interest" description="Disordered" evidence="2">
    <location>
        <begin position="49"/>
        <end position="88"/>
    </location>
</feature>
<proteinExistence type="predicted"/>
<evidence type="ECO:0000313" key="4">
    <source>
        <dbReference type="Proteomes" id="UP001497457"/>
    </source>
</evidence>
<protein>
    <recommendedName>
        <fullName evidence="5">No apical meristem-associated C-terminal domain-containing protein</fullName>
    </recommendedName>
</protein>
<feature type="compositionally biased region" description="Low complexity" evidence="2">
    <location>
        <begin position="60"/>
        <end position="73"/>
    </location>
</feature>
<evidence type="ECO:0000256" key="1">
    <source>
        <dbReference type="SAM" id="Coils"/>
    </source>
</evidence>
<reference evidence="3" key="1">
    <citation type="submission" date="2024-10" db="EMBL/GenBank/DDBJ databases">
        <authorList>
            <person name="Ryan C."/>
        </authorList>
    </citation>
    <scope>NUCLEOTIDE SEQUENCE [LARGE SCALE GENOMIC DNA]</scope>
</reference>